<comment type="caution">
    <text evidence="11">The sequence shown here is derived from an EMBL/GenBank/DDBJ whole genome shotgun (WGS) entry which is preliminary data.</text>
</comment>
<dbReference type="RefSeq" id="WP_344059415.1">
    <property type="nucleotide sequence ID" value="NZ_BAAAOH010000001.1"/>
</dbReference>
<evidence type="ECO:0000313" key="11">
    <source>
        <dbReference type="EMBL" id="GAA1979906.1"/>
    </source>
</evidence>
<evidence type="ECO:0000256" key="2">
    <source>
        <dbReference type="ARBA" id="ARBA00004829"/>
    </source>
</evidence>
<evidence type="ECO:0000256" key="8">
    <source>
        <dbReference type="SAM" id="MobiDB-lite"/>
    </source>
</evidence>
<evidence type="ECO:0000313" key="12">
    <source>
        <dbReference type="Proteomes" id="UP001500326"/>
    </source>
</evidence>
<organism evidence="11 12">
    <name type="scientific">Microbacterium pumilum</name>
    <dbReference type="NCBI Taxonomy" id="344165"/>
    <lineage>
        <taxon>Bacteria</taxon>
        <taxon>Bacillati</taxon>
        <taxon>Actinomycetota</taxon>
        <taxon>Actinomycetes</taxon>
        <taxon>Micrococcales</taxon>
        <taxon>Microbacteriaceae</taxon>
        <taxon>Microbacterium</taxon>
    </lineage>
</organism>
<name>A0ABP5DGR9_9MICO</name>
<dbReference type="EMBL" id="BAAAOH010000001">
    <property type="protein sequence ID" value="GAA1979906.1"/>
    <property type="molecule type" value="Genomic_DNA"/>
</dbReference>
<feature type="region of interest" description="Disordered" evidence="8">
    <location>
        <begin position="98"/>
        <end position="117"/>
    </location>
</feature>
<keyword evidence="4" id="KW-0125">Carotenoid biosynthesis</keyword>
<feature type="domain" description="Lycopene cyclase" evidence="10">
    <location>
        <begin position="6"/>
        <end position="91"/>
    </location>
</feature>
<protein>
    <recommendedName>
        <fullName evidence="10">Lycopene cyclase domain-containing protein</fullName>
    </recommendedName>
</protein>
<keyword evidence="6 9" id="KW-0472">Membrane</keyword>
<feature type="transmembrane region" description="Helical" evidence="9">
    <location>
        <begin position="6"/>
        <end position="23"/>
    </location>
</feature>
<proteinExistence type="predicted"/>
<evidence type="ECO:0000256" key="1">
    <source>
        <dbReference type="ARBA" id="ARBA00004141"/>
    </source>
</evidence>
<evidence type="ECO:0000256" key="5">
    <source>
        <dbReference type="ARBA" id="ARBA00022989"/>
    </source>
</evidence>
<comment type="subcellular location">
    <subcellularLocation>
        <location evidence="1">Membrane</location>
        <topology evidence="1">Multi-pass membrane protein</topology>
    </subcellularLocation>
</comment>
<evidence type="ECO:0000259" key="10">
    <source>
        <dbReference type="Pfam" id="PF18916"/>
    </source>
</evidence>
<sequence>MMATFLLLALALIGMAIVLDYAILRTRVIFTRHVLRTAGILVVTTLVFDNVLSALPVYVFNREKTLGIYLPWAPVEDLLYIAGVVFFVAVLDKYGRMRSTEHPGNSHGVRQTDRSPR</sequence>
<feature type="transmembrane region" description="Helical" evidence="9">
    <location>
        <begin position="35"/>
        <end position="58"/>
    </location>
</feature>
<keyword evidence="7" id="KW-0413">Isomerase</keyword>
<evidence type="ECO:0000256" key="9">
    <source>
        <dbReference type="SAM" id="Phobius"/>
    </source>
</evidence>
<dbReference type="Proteomes" id="UP001500326">
    <property type="component" value="Unassembled WGS sequence"/>
</dbReference>
<comment type="pathway">
    <text evidence="2">Carotenoid biosynthesis.</text>
</comment>
<evidence type="ECO:0000256" key="4">
    <source>
        <dbReference type="ARBA" id="ARBA00022746"/>
    </source>
</evidence>
<evidence type="ECO:0000256" key="6">
    <source>
        <dbReference type="ARBA" id="ARBA00023136"/>
    </source>
</evidence>
<accession>A0ABP5DGR9</accession>
<evidence type="ECO:0000256" key="3">
    <source>
        <dbReference type="ARBA" id="ARBA00022692"/>
    </source>
</evidence>
<reference evidence="12" key="1">
    <citation type="journal article" date="2019" name="Int. J. Syst. Evol. Microbiol.">
        <title>The Global Catalogue of Microorganisms (GCM) 10K type strain sequencing project: providing services to taxonomists for standard genome sequencing and annotation.</title>
        <authorList>
            <consortium name="The Broad Institute Genomics Platform"/>
            <consortium name="The Broad Institute Genome Sequencing Center for Infectious Disease"/>
            <person name="Wu L."/>
            <person name="Ma J."/>
        </authorList>
    </citation>
    <scope>NUCLEOTIDE SEQUENCE [LARGE SCALE GENOMIC DNA]</scope>
    <source>
        <strain evidence="12">JCM 14902</strain>
    </source>
</reference>
<evidence type="ECO:0000256" key="7">
    <source>
        <dbReference type="ARBA" id="ARBA00023235"/>
    </source>
</evidence>
<dbReference type="Pfam" id="PF18916">
    <property type="entry name" value="Lycopene_cyc"/>
    <property type="match status" value="1"/>
</dbReference>
<keyword evidence="12" id="KW-1185">Reference proteome</keyword>
<keyword evidence="3 9" id="KW-0812">Transmembrane</keyword>
<feature type="transmembrane region" description="Helical" evidence="9">
    <location>
        <begin position="78"/>
        <end position="95"/>
    </location>
</feature>
<dbReference type="InterPro" id="IPR017825">
    <property type="entry name" value="Lycopene_cyclase_dom"/>
</dbReference>
<gene>
    <name evidence="11" type="ORF">GCM10009777_11670</name>
</gene>
<keyword evidence="5 9" id="KW-1133">Transmembrane helix</keyword>